<dbReference type="AlphaFoldDB" id="A0A8H7DJM4"/>
<reference evidence="6" key="1">
    <citation type="submission" date="2020-05" db="EMBL/GenBank/DDBJ databases">
        <title>Mycena genomes resolve the evolution of fungal bioluminescence.</title>
        <authorList>
            <person name="Tsai I.J."/>
        </authorList>
    </citation>
    <scope>NUCLEOTIDE SEQUENCE</scope>
    <source>
        <strain evidence="6">160909Yilan</strain>
    </source>
</reference>
<dbReference type="GO" id="GO:0008270">
    <property type="term" value="F:zinc ion binding"/>
    <property type="evidence" value="ECO:0007669"/>
    <property type="project" value="UniProtKB-KW"/>
</dbReference>
<dbReference type="Proteomes" id="UP000623467">
    <property type="component" value="Unassembled WGS sequence"/>
</dbReference>
<keyword evidence="1" id="KW-0479">Metal-binding</keyword>
<dbReference type="GO" id="GO:0000981">
    <property type="term" value="F:DNA-binding transcription factor activity, RNA polymerase II-specific"/>
    <property type="evidence" value="ECO:0007669"/>
    <property type="project" value="TreeGrafter"/>
</dbReference>
<dbReference type="Pfam" id="PF01753">
    <property type="entry name" value="zf-MYND"/>
    <property type="match status" value="1"/>
</dbReference>
<evidence type="ECO:0000256" key="3">
    <source>
        <dbReference type="ARBA" id="ARBA00022833"/>
    </source>
</evidence>
<evidence type="ECO:0000313" key="7">
    <source>
        <dbReference type="Proteomes" id="UP000623467"/>
    </source>
</evidence>
<keyword evidence="2 4" id="KW-0863">Zinc-finger</keyword>
<keyword evidence="3" id="KW-0862">Zinc</keyword>
<proteinExistence type="predicted"/>
<organism evidence="6 7">
    <name type="scientific">Mycena sanguinolenta</name>
    <dbReference type="NCBI Taxonomy" id="230812"/>
    <lineage>
        <taxon>Eukaryota</taxon>
        <taxon>Fungi</taxon>
        <taxon>Dikarya</taxon>
        <taxon>Basidiomycota</taxon>
        <taxon>Agaricomycotina</taxon>
        <taxon>Agaricomycetes</taxon>
        <taxon>Agaricomycetidae</taxon>
        <taxon>Agaricales</taxon>
        <taxon>Marasmiineae</taxon>
        <taxon>Mycenaceae</taxon>
        <taxon>Mycena</taxon>
    </lineage>
</organism>
<dbReference type="PANTHER" id="PTHR10237:SF14">
    <property type="entry name" value="MYND-TYPE DOMAIN-CONTAINING PROTEIN"/>
    <property type="match status" value="1"/>
</dbReference>
<feature type="domain" description="MYND-type" evidence="5">
    <location>
        <begin position="259"/>
        <end position="297"/>
    </location>
</feature>
<protein>
    <submittedName>
        <fullName evidence="6">MYND-type domain-containing protein</fullName>
    </submittedName>
</protein>
<dbReference type="EMBL" id="JACAZH010000002">
    <property type="protein sequence ID" value="KAF7375747.1"/>
    <property type="molecule type" value="Genomic_DNA"/>
</dbReference>
<dbReference type="OrthoDB" id="341421at2759"/>
<comment type="caution">
    <text evidence="6">The sequence shown here is derived from an EMBL/GenBank/DDBJ whole genome shotgun (WGS) entry which is preliminary data.</text>
</comment>
<keyword evidence="7" id="KW-1185">Reference proteome</keyword>
<evidence type="ECO:0000259" key="5">
    <source>
        <dbReference type="PROSITE" id="PS50865"/>
    </source>
</evidence>
<dbReference type="PROSITE" id="PS50865">
    <property type="entry name" value="ZF_MYND_2"/>
    <property type="match status" value="1"/>
</dbReference>
<accession>A0A8H7DJM4</accession>
<evidence type="ECO:0000256" key="2">
    <source>
        <dbReference type="ARBA" id="ARBA00022771"/>
    </source>
</evidence>
<dbReference type="InterPro" id="IPR002893">
    <property type="entry name" value="Znf_MYND"/>
</dbReference>
<dbReference type="PANTHER" id="PTHR10237">
    <property type="entry name" value="DEFORMED EPIDERMAL AUTOREGULATORY FACTOR 1 HOMOLOG SUPPRESSIN"/>
    <property type="match status" value="1"/>
</dbReference>
<gene>
    <name evidence="6" type="ORF">MSAN_00464300</name>
</gene>
<dbReference type="PROSITE" id="PS01360">
    <property type="entry name" value="ZF_MYND_1"/>
    <property type="match status" value="1"/>
</dbReference>
<dbReference type="GO" id="GO:0005634">
    <property type="term" value="C:nucleus"/>
    <property type="evidence" value="ECO:0007669"/>
    <property type="project" value="TreeGrafter"/>
</dbReference>
<evidence type="ECO:0000256" key="4">
    <source>
        <dbReference type="PROSITE-ProRule" id="PRU00134"/>
    </source>
</evidence>
<evidence type="ECO:0000313" key="6">
    <source>
        <dbReference type="EMBL" id="KAF7375747.1"/>
    </source>
</evidence>
<sequence>MARAQISPLIHDAHLHSEQTMPFSLKRHEVVEYLTLLGIDLPARAQLTDEKLDKRLSLVLDSCQYISRVVPNPPLIPTMYPTWIDAPGNKLLNEVICRTNPNEADFLGQLWKQGIMMDITTALRTTPLNHLRAMLLLIALGVQRGSTRFACADEAKTSTLRIKVLEVRKFDSSTPIFIVQYQHYERSKFYPGWAQNMAGATLQQQNLLARILRRNSKRIEPTYRPDGLEVGNGFDLSFLIPIGPLTLKDRGKHSTIEGCPNCGETAVDLKKCARCLGVSYCSRECQKNHWKAHRLLCQSVSSGTWQEVVVRRPKMIHFSSSTIVGNPEDELGLDEHLKTTPPENIHGAEPFLLKLVLKLDDEDDRIPCILLYDRQQSFRLILDSEENEAFEVVSKVVEQKTERATGYPTIHCWAKRTADWALRLCLDPLPEQPNW</sequence>
<name>A0A8H7DJM4_9AGAR</name>
<dbReference type="Gene3D" id="6.10.140.2220">
    <property type="match status" value="1"/>
</dbReference>
<dbReference type="SUPFAM" id="SSF144232">
    <property type="entry name" value="HIT/MYND zinc finger-like"/>
    <property type="match status" value="1"/>
</dbReference>
<evidence type="ECO:0000256" key="1">
    <source>
        <dbReference type="ARBA" id="ARBA00022723"/>
    </source>
</evidence>
<dbReference type="InterPro" id="IPR024119">
    <property type="entry name" value="TF_DEAF-1"/>
</dbReference>